<sequence length="162" mass="19207">MIVSKKPLYLAIWEIGIPDKLIKLTRMEEAKAKGIIRIQQDTSEDFERQIVGCDDDLNLIARYTRALRERYEELKQKSTKIAEADIQDLDIVDFVKIQRLRWAGYVARMLEERIPRRIMRGDMIGYRTRGRPRTRRRDNVRNDAESMLGIRNWQGVARDRDS</sequence>
<gene>
    <name evidence="1" type="ORF">ILUMI_24541</name>
</gene>
<dbReference type="OrthoDB" id="6763022at2759"/>
<comment type="caution">
    <text evidence="1">The sequence shown here is derived from an EMBL/GenBank/DDBJ whole genome shotgun (WGS) entry which is preliminary data.</text>
</comment>
<dbReference type="Proteomes" id="UP000801492">
    <property type="component" value="Unassembled WGS sequence"/>
</dbReference>
<dbReference type="AlphaFoldDB" id="A0A8K0C8Y5"/>
<reference evidence="1" key="1">
    <citation type="submission" date="2019-08" db="EMBL/GenBank/DDBJ databases">
        <title>The genome of the North American firefly Photinus pyralis.</title>
        <authorList>
            <consortium name="Photinus pyralis genome working group"/>
            <person name="Fallon T.R."/>
            <person name="Sander Lower S.E."/>
            <person name="Weng J.-K."/>
        </authorList>
    </citation>
    <scope>NUCLEOTIDE SEQUENCE</scope>
    <source>
        <strain evidence="1">TRF0915ILg1</strain>
        <tissue evidence="1">Whole body</tissue>
    </source>
</reference>
<protein>
    <submittedName>
        <fullName evidence="1">Uncharacterized protein</fullName>
    </submittedName>
</protein>
<organism evidence="1 2">
    <name type="scientific">Ignelater luminosus</name>
    <name type="common">Cucubano</name>
    <name type="synonym">Pyrophorus luminosus</name>
    <dbReference type="NCBI Taxonomy" id="2038154"/>
    <lineage>
        <taxon>Eukaryota</taxon>
        <taxon>Metazoa</taxon>
        <taxon>Ecdysozoa</taxon>
        <taxon>Arthropoda</taxon>
        <taxon>Hexapoda</taxon>
        <taxon>Insecta</taxon>
        <taxon>Pterygota</taxon>
        <taxon>Neoptera</taxon>
        <taxon>Endopterygota</taxon>
        <taxon>Coleoptera</taxon>
        <taxon>Polyphaga</taxon>
        <taxon>Elateriformia</taxon>
        <taxon>Elateroidea</taxon>
        <taxon>Elateridae</taxon>
        <taxon>Agrypninae</taxon>
        <taxon>Pyrophorini</taxon>
        <taxon>Ignelater</taxon>
    </lineage>
</organism>
<evidence type="ECO:0000313" key="1">
    <source>
        <dbReference type="EMBL" id="KAF2881629.1"/>
    </source>
</evidence>
<evidence type="ECO:0000313" key="2">
    <source>
        <dbReference type="Proteomes" id="UP000801492"/>
    </source>
</evidence>
<name>A0A8K0C8Y5_IGNLU</name>
<dbReference type="EMBL" id="VTPC01090712">
    <property type="protein sequence ID" value="KAF2881629.1"/>
    <property type="molecule type" value="Genomic_DNA"/>
</dbReference>
<keyword evidence="2" id="KW-1185">Reference proteome</keyword>
<accession>A0A8K0C8Y5</accession>
<proteinExistence type="predicted"/>